<evidence type="ECO:0000256" key="2">
    <source>
        <dbReference type="ARBA" id="ARBA00023125"/>
    </source>
</evidence>
<dbReference type="RefSeq" id="WP_138123225.1">
    <property type="nucleotide sequence ID" value="NZ_SWLG01000001.1"/>
</dbReference>
<dbReference type="Gene3D" id="3.40.50.1360">
    <property type="match status" value="1"/>
</dbReference>
<evidence type="ECO:0000313" key="6">
    <source>
        <dbReference type="Proteomes" id="UP000308230"/>
    </source>
</evidence>
<dbReference type="PROSITE" id="PS51000">
    <property type="entry name" value="HTH_DEOR_2"/>
    <property type="match status" value="1"/>
</dbReference>
<dbReference type="Pfam" id="PF08220">
    <property type="entry name" value="HTH_DeoR"/>
    <property type="match status" value="1"/>
</dbReference>
<evidence type="ECO:0000256" key="1">
    <source>
        <dbReference type="ARBA" id="ARBA00023015"/>
    </source>
</evidence>
<dbReference type="InterPro" id="IPR037171">
    <property type="entry name" value="NagB/RpiA_transferase-like"/>
</dbReference>
<dbReference type="SMART" id="SM01134">
    <property type="entry name" value="DeoRC"/>
    <property type="match status" value="1"/>
</dbReference>
<dbReference type="InterPro" id="IPR018356">
    <property type="entry name" value="Tscrpt_reg_HTH_DeoR_CS"/>
</dbReference>
<proteinExistence type="predicted"/>
<accession>A0A5R9FER0</accession>
<dbReference type="EMBL" id="SWLG01000001">
    <property type="protein sequence ID" value="TLS39064.1"/>
    <property type="molecule type" value="Genomic_DNA"/>
</dbReference>
<dbReference type="SMART" id="SM00420">
    <property type="entry name" value="HTH_DEOR"/>
    <property type="match status" value="1"/>
</dbReference>
<sequence length="250" mass="27786">MLTPERQQIILELLKTKNVVTVHEMCEATDASVSTIRRDLAQLESEEKLRRVHGGASRLHSKITEPTVMEKSAKNISEKKAIASYAASLVENGDCVYLDAGTSTMQMVPFLRGKDIVVVTNGFHLIDPLIKNEIETYILGGKMKVKTGAVVGAKALDSIETYRFDKSFIGINGIHEKYGYTTPDPEEAIMKRKAIGLSQKSYILADHSKLKEVTFSKVAEISEASIITSYHEKDELKQLKSLTTVEVVRK</sequence>
<keyword evidence="2" id="KW-0238">DNA-binding</keyword>
<dbReference type="OrthoDB" id="9797223at2"/>
<dbReference type="Proteomes" id="UP000308230">
    <property type="component" value="Unassembled WGS sequence"/>
</dbReference>
<dbReference type="Gene3D" id="1.10.10.10">
    <property type="entry name" value="Winged helix-like DNA-binding domain superfamily/Winged helix DNA-binding domain"/>
    <property type="match status" value="1"/>
</dbReference>
<dbReference type="Pfam" id="PF00455">
    <property type="entry name" value="DeoRC"/>
    <property type="match status" value="1"/>
</dbReference>
<dbReference type="PANTHER" id="PTHR30363:SF56">
    <property type="entry name" value="TRANSCRIPTIONAL REGULATOR, DEOR FAMILY"/>
    <property type="match status" value="1"/>
</dbReference>
<comment type="caution">
    <text evidence="5">The sequence shown here is derived from an EMBL/GenBank/DDBJ whole genome shotgun (WGS) entry which is preliminary data.</text>
</comment>
<dbReference type="AlphaFoldDB" id="A0A5R9FER0"/>
<keyword evidence="3" id="KW-0804">Transcription</keyword>
<dbReference type="SUPFAM" id="SSF46785">
    <property type="entry name" value="Winged helix' DNA-binding domain"/>
    <property type="match status" value="1"/>
</dbReference>
<dbReference type="PROSITE" id="PS00894">
    <property type="entry name" value="HTH_DEOR_1"/>
    <property type="match status" value="1"/>
</dbReference>
<feature type="domain" description="HTH deoR-type" evidence="4">
    <location>
        <begin position="3"/>
        <end position="58"/>
    </location>
</feature>
<evidence type="ECO:0000259" key="4">
    <source>
        <dbReference type="PROSITE" id="PS51000"/>
    </source>
</evidence>
<dbReference type="InterPro" id="IPR001034">
    <property type="entry name" value="DeoR_HTH"/>
</dbReference>
<gene>
    <name evidence="5" type="ORF">FCL54_01780</name>
</gene>
<keyword evidence="6" id="KW-1185">Reference proteome</keyword>
<reference evidence="5 6" key="1">
    <citation type="submission" date="2019-04" db="EMBL/GenBank/DDBJ databases">
        <title>Bacillus caeni sp. nov., a bacterium isolated from mangrove sediment.</title>
        <authorList>
            <person name="Huang H."/>
            <person name="Mo K."/>
            <person name="Hu Y."/>
        </authorList>
    </citation>
    <scope>NUCLEOTIDE SEQUENCE [LARGE SCALE GENOMIC DNA]</scope>
    <source>
        <strain evidence="5 6">HB172195</strain>
    </source>
</reference>
<dbReference type="GO" id="GO:0003677">
    <property type="term" value="F:DNA binding"/>
    <property type="evidence" value="ECO:0007669"/>
    <property type="project" value="UniProtKB-KW"/>
</dbReference>
<evidence type="ECO:0000313" key="5">
    <source>
        <dbReference type="EMBL" id="TLS39064.1"/>
    </source>
</evidence>
<evidence type="ECO:0000256" key="3">
    <source>
        <dbReference type="ARBA" id="ARBA00023163"/>
    </source>
</evidence>
<name>A0A5R9FER0_9BACL</name>
<keyword evidence="1" id="KW-0805">Transcription regulation</keyword>
<dbReference type="InterPro" id="IPR036390">
    <property type="entry name" value="WH_DNA-bd_sf"/>
</dbReference>
<organism evidence="5 6">
    <name type="scientific">Exobacillus caeni</name>
    <dbReference type="NCBI Taxonomy" id="2574798"/>
    <lineage>
        <taxon>Bacteria</taxon>
        <taxon>Bacillati</taxon>
        <taxon>Bacillota</taxon>
        <taxon>Bacilli</taxon>
        <taxon>Bacillales</taxon>
        <taxon>Guptibacillaceae</taxon>
        <taxon>Exobacillus</taxon>
    </lineage>
</organism>
<dbReference type="SUPFAM" id="SSF100950">
    <property type="entry name" value="NagB/RpiA/CoA transferase-like"/>
    <property type="match status" value="1"/>
</dbReference>
<dbReference type="InterPro" id="IPR036388">
    <property type="entry name" value="WH-like_DNA-bd_sf"/>
</dbReference>
<dbReference type="PANTHER" id="PTHR30363">
    <property type="entry name" value="HTH-TYPE TRANSCRIPTIONAL REGULATOR SRLR-RELATED"/>
    <property type="match status" value="1"/>
</dbReference>
<dbReference type="InterPro" id="IPR050313">
    <property type="entry name" value="Carb_Metab_HTH_regulators"/>
</dbReference>
<protein>
    <submittedName>
        <fullName evidence="5">DeoR/GlpR transcriptional regulator</fullName>
    </submittedName>
</protein>
<dbReference type="GO" id="GO:0003700">
    <property type="term" value="F:DNA-binding transcription factor activity"/>
    <property type="evidence" value="ECO:0007669"/>
    <property type="project" value="InterPro"/>
</dbReference>
<dbReference type="PRINTS" id="PR00037">
    <property type="entry name" value="HTHLACR"/>
</dbReference>
<dbReference type="InterPro" id="IPR014036">
    <property type="entry name" value="DeoR-like_C"/>
</dbReference>